<sequence length="82" mass="9050">MDKAHSLNSSQYTLPPDNAWLQEDGISLFTGKSSTTKAIALAKRCQDKRRQAAIPWLMIIKPAIAELRRALVIPAFLTGTDP</sequence>
<dbReference type="RefSeq" id="WP_193908363.1">
    <property type="nucleotide sequence ID" value="NZ_PRDL01000001.1"/>
</dbReference>
<organism evidence="1 2">
    <name type="scientific">Cellvibrio polysaccharolyticus</name>
    <dbReference type="NCBI Taxonomy" id="2082724"/>
    <lineage>
        <taxon>Bacteria</taxon>
        <taxon>Pseudomonadati</taxon>
        <taxon>Pseudomonadota</taxon>
        <taxon>Gammaproteobacteria</taxon>
        <taxon>Cellvibrionales</taxon>
        <taxon>Cellvibrionaceae</taxon>
        <taxon>Cellvibrio</taxon>
    </lineage>
</organism>
<dbReference type="AlphaFoldDB" id="A0A928V4X0"/>
<name>A0A928V4X0_9GAMM</name>
<evidence type="ECO:0000313" key="1">
    <source>
        <dbReference type="EMBL" id="MBE8716916.1"/>
    </source>
</evidence>
<comment type="caution">
    <text evidence="1">The sequence shown here is derived from an EMBL/GenBank/DDBJ whole genome shotgun (WGS) entry which is preliminary data.</text>
</comment>
<evidence type="ECO:0000313" key="2">
    <source>
        <dbReference type="Proteomes" id="UP000652567"/>
    </source>
</evidence>
<accession>A0A928V4X0</accession>
<dbReference type="Proteomes" id="UP000652567">
    <property type="component" value="Unassembled WGS sequence"/>
</dbReference>
<dbReference type="EMBL" id="PRDL01000001">
    <property type="protein sequence ID" value="MBE8716916.1"/>
    <property type="molecule type" value="Genomic_DNA"/>
</dbReference>
<keyword evidence="2" id="KW-1185">Reference proteome</keyword>
<protein>
    <submittedName>
        <fullName evidence="1">Uncharacterized protein</fullName>
    </submittedName>
</protein>
<gene>
    <name evidence="1" type="ORF">C4F51_06895</name>
</gene>
<proteinExistence type="predicted"/>
<reference evidence="1" key="1">
    <citation type="submission" date="2018-07" db="EMBL/GenBank/DDBJ databases">
        <title>Genome assembly of strain Ka43.</title>
        <authorList>
            <person name="Kukolya J."/>
            <person name="Nagy I."/>
            <person name="Horvath B."/>
            <person name="Toth A."/>
        </authorList>
    </citation>
    <scope>NUCLEOTIDE SEQUENCE</scope>
    <source>
        <strain evidence="1">KB43</strain>
    </source>
</reference>